<organism evidence="2 3">
    <name type="scientific">Metschnikowia pulcherrima</name>
    <dbReference type="NCBI Taxonomy" id="27326"/>
    <lineage>
        <taxon>Eukaryota</taxon>
        <taxon>Fungi</taxon>
        <taxon>Dikarya</taxon>
        <taxon>Ascomycota</taxon>
        <taxon>Saccharomycotina</taxon>
        <taxon>Pichiomycetes</taxon>
        <taxon>Metschnikowiaceae</taxon>
        <taxon>Metschnikowia</taxon>
    </lineage>
</organism>
<name>A0A8H7L8X7_9ASCO</name>
<feature type="signal peptide" evidence="1">
    <location>
        <begin position="1"/>
        <end position="15"/>
    </location>
</feature>
<sequence>MFIPFFILLSSMAMALQPLRPGELYISEIYGIAVHMNIGIVDEKVAVKVGPTSFEYGMDGSLKVANTEKYIGFNYMGELALYDEPHFGFSLQNKPGMKFTRTVFFRNLSIFGLCGNGMIRYDTNCRDAQLISITYEDILHPYGKPKMIGWIK</sequence>
<keyword evidence="1" id="KW-0732">Signal</keyword>
<accession>A0A8H7L8X7</accession>
<evidence type="ECO:0000313" key="2">
    <source>
        <dbReference type="EMBL" id="KAF7999278.1"/>
    </source>
</evidence>
<feature type="chain" id="PRO_5034508724" evidence="1">
    <location>
        <begin position="16"/>
        <end position="152"/>
    </location>
</feature>
<keyword evidence="3" id="KW-1185">Reference proteome</keyword>
<dbReference type="OrthoDB" id="10275113at2759"/>
<dbReference type="Proteomes" id="UP000649328">
    <property type="component" value="Unassembled WGS sequence"/>
</dbReference>
<protein>
    <submittedName>
        <fullName evidence="2">Uncharacterized protein</fullName>
    </submittedName>
</protein>
<evidence type="ECO:0000313" key="3">
    <source>
        <dbReference type="Proteomes" id="UP000649328"/>
    </source>
</evidence>
<dbReference type="AlphaFoldDB" id="A0A8H7L8X7"/>
<evidence type="ECO:0000256" key="1">
    <source>
        <dbReference type="SAM" id="SignalP"/>
    </source>
</evidence>
<comment type="caution">
    <text evidence="2">The sequence shown here is derived from an EMBL/GenBank/DDBJ whole genome shotgun (WGS) entry which is preliminary data.</text>
</comment>
<reference evidence="2" key="1">
    <citation type="submission" date="2020-10" db="EMBL/GenBank/DDBJ databases">
        <title>The Whole-Genome Sequence of Metschnikowia persimmonesis, a Novel Endophytic Yeast Species Isolated from Medicinal Plant Diospyros kaki Thumb.</title>
        <authorList>
            <person name="Rahmat E."/>
            <person name="Kang Y."/>
        </authorList>
    </citation>
    <scope>NUCLEOTIDE SEQUENCE</scope>
    <source>
        <strain evidence="2">KIOM G15050</strain>
    </source>
</reference>
<gene>
    <name evidence="2" type="ORF">HF325_005954</name>
</gene>
<dbReference type="EMBL" id="JACBPP010000009">
    <property type="protein sequence ID" value="KAF7999278.1"/>
    <property type="molecule type" value="Genomic_DNA"/>
</dbReference>
<proteinExistence type="predicted"/>